<dbReference type="InterPro" id="IPR015943">
    <property type="entry name" value="WD40/YVTN_repeat-like_dom_sf"/>
</dbReference>
<keyword evidence="2" id="KW-0677">Repeat</keyword>
<evidence type="ECO:0008006" key="6">
    <source>
        <dbReference type="Google" id="ProtNLM"/>
    </source>
</evidence>
<dbReference type="InterPro" id="IPR019775">
    <property type="entry name" value="WD40_repeat_CS"/>
</dbReference>
<dbReference type="SUPFAM" id="SSF50978">
    <property type="entry name" value="WD40 repeat-like"/>
    <property type="match status" value="1"/>
</dbReference>
<accession>A0A0F7ZK25</accession>
<evidence type="ECO:0000256" key="1">
    <source>
        <dbReference type="ARBA" id="ARBA00022574"/>
    </source>
</evidence>
<dbReference type="PANTHER" id="PTHR19879">
    <property type="entry name" value="TRANSCRIPTION INITIATION FACTOR TFIID"/>
    <property type="match status" value="1"/>
</dbReference>
<reference evidence="4 5" key="1">
    <citation type="journal article" date="2014" name="Genome Biol. Evol.">
        <title>Comparative genomics and transcriptomics analyses reveal divergent lifestyle features of nematode endoparasitic fungus Hirsutella minnesotensis.</title>
        <authorList>
            <person name="Lai Y."/>
            <person name="Liu K."/>
            <person name="Zhang X."/>
            <person name="Zhang X."/>
            <person name="Li K."/>
            <person name="Wang N."/>
            <person name="Shu C."/>
            <person name="Wu Y."/>
            <person name="Wang C."/>
            <person name="Bushley K.E."/>
            <person name="Xiang M."/>
            <person name="Liu X."/>
        </authorList>
    </citation>
    <scope>NUCLEOTIDE SEQUENCE [LARGE SCALE GENOMIC DNA]</scope>
    <source>
        <strain evidence="4 5">3608</strain>
    </source>
</reference>
<dbReference type="Proteomes" id="UP000054481">
    <property type="component" value="Unassembled WGS sequence"/>
</dbReference>
<evidence type="ECO:0000256" key="3">
    <source>
        <dbReference type="PROSITE-ProRule" id="PRU00221"/>
    </source>
</evidence>
<gene>
    <name evidence="4" type="ORF">HIM_05647</name>
</gene>
<keyword evidence="5" id="KW-1185">Reference proteome</keyword>
<dbReference type="AlphaFoldDB" id="A0A0F7ZK25"/>
<dbReference type="OrthoDB" id="2013972at2759"/>
<evidence type="ECO:0000313" key="5">
    <source>
        <dbReference type="Proteomes" id="UP000054481"/>
    </source>
</evidence>
<proteinExistence type="predicted"/>
<dbReference type="Gene3D" id="2.130.10.10">
    <property type="entry name" value="YVTN repeat-like/Quinoprotein amine dehydrogenase"/>
    <property type="match status" value="1"/>
</dbReference>
<dbReference type="PANTHER" id="PTHR19879:SF9">
    <property type="entry name" value="TRANSCRIPTION INITIATION FACTOR TFIID SUBUNIT 5"/>
    <property type="match status" value="1"/>
</dbReference>
<feature type="repeat" description="WD" evidence="3">
    <location>
        <begin position="303"/>
        <end position="341"/>
    </location>
</feature>
<dbReference type="PROSITE" id="PS00678">
    <property type="entry name" value="WD_REPEATS_1"/>
    <property type="match status" value="1"/>
</dbReference>
<dbReference type="Pfam" id="PF00400">
    <property type="entry name" value="WD40"/>
    <property type="match status" value="2"/>
</dbReference>
<protein>
    <recommendedName>
        <fullName evidence="6">Anaphase-promoting complex subunit 4 WD40 domain-containing protein</fullName>
    </recommendedName>
</protein>
<dbReference type="PROSITE" id="PS50294">
    <property type="entry name" value="WD_REPEATS_REGION"/>
    <property type="match status" value="1"/>
</dbReference>
<sequence>MSYNMSTRLSKDCGSRLSLSLRYRRVCSTTEITSVGIASIDSSSEPCAFAICTASQTALPWIDIFSLTTQRGLTKVAGSNAVFSPYSDVGSGRFATLRIGQPQPGQAGELPCGGSVLIRDCRNGKTSLEIKHAATGPVAWSCDGTAVAAGEGRNRMGVWDSRSGARIGRVIGHIDEVTHAAFAPNLKLVTLSRDGMVRITDPKTAKTLARLEVDGSRTNPRALAVAPSGRCIVSLWGTTIHVWTPEAGQVTSYSLNSTRRTEGWPLCISSDCRWMACRTECGFDVVDLASGTVVWEERRDVVEDGVMGMVTAGAFSSDGALLILGRMDGVVEVWDVEERWT</sequence>
<dbReference type="SMART" id="SM00320">
    <property type="entry name" value="WD40"/>
    <property type="match status" value="3"/>
</dbReference>
<dbReference type="InterPro" id="IPR001680">
    <property type="entry name" value="WD40_rpt"/>
</dbReference>
<organism evidence="4 5">
    <name type="scientific">Hirsutella minnesotensis 3608</name>
    <dbReference type="NCBI Taxonomy" id="1043627"/>
    <lineage>
        <taxon>Eukaryota</taxon>
        <taxon>Fungi</taxon>
        <taxon>Dikarya</taxon>
        <taxon>Ascomycota</taxon>
        <taxon>Pezizomycotina</taxon>
        <taxon>Sordariomycetes</taxon>
        <taxon>Hypocreomycetidae</taxon>
        <taxon>Hypocreales</taxon>
        <taxon>Ophiocordycipitaceae</taxon>
        <taxon>Hirsutella</taxon>
    </lineage>
</organism>
<dbReference type="InterPro" id="IPR036322">
    <property type="entry name" value="WD40_repeat_dom_sf"/>
</dbReference>
<name>A0A0F7ZK25_9HYPO</name>
<dbReference type="EMBL" id="KQ030521">
    <property type="protein sequence ID" value="KJZ74916.1"/>
    <property type="molecule type" value="Genomic_DNA"/>
</dbReference>
<evidence type="ECO:0000313" key="4">
    <source>
        <dbReference type="EMBL" id="KJZ74916.1"/>
    </source>
</evidence>
<evidence type="ECO:0000256" key="2">
    <source>
        <dbReference type="ARBA" id="ARBA00022737"/>
    </source>
</evidence>
<dbReference type="PROSITE" id="PS50082">
    <property type="entry name" value="WD_REPEATS_2"/>
    <property type="match status" value="1"/>
</dbReference>
<keyword evidence="1 3" id="KW-0853">WD repeat</keyword>